<protein>
    <submittedName>
        <fullName evidence="2">Uncharacterized protein</fullName>
    </submittedName>
</protein>
<proteinExistence type="predicted"/>
<dbReference type="Proteomes" id="UP000663868">
    <property type="component" value="Unassembled WGS sequence"/>
</dbReference>
<dbReference type="AlphaFoldDB" id="A0A820Q428"/>
<sequence>MTTTLNEVKNRSFKSIFQTIRSYLIDSIRQLNFYSNDPFWSSTLTYSQQIINTRLFLIFISISLSIVIIYSSLINVTNNVTLNEFSIDDFERLEYLYPNTINALCSHESIPYEKFLYLSPIFHQ</sequence>
<organism evidence="2 3">
    <name type="scientific">Adineta steineri</name>
    <dbReference type="NCBI Taxonomy" id="433720"/>
    <lineage>
        <taxon>Eukaryota</taxon>
        <taxon>Metazoa</taxon>
        <taxon>Spiralia</taxon>
        <taxon>Gnathifera</taxon>
        <taxon>Rotifera</taxon>
        <taxon>Eurotatoria</taxon>
        <taxon>Bdelloidea</taxon>
        <taxon>Adinetida</taxon>
        <taxon>Adinetidae</taxon>
        <taxon>Adineta</taxon>
    </lineage>
</organism>
<keyword evidence="1" id="KW-1133">Transmembrane helix</keyword>
<feature type="transmembrane region" description="Helical" evidence="1">
    <location>
        <begin position="55"/>
        <end position="73"/>
    </location>
</feature>
<accession>A0A820Q428</accession>
<comment type="caution">
    <text evidence="2">The sequence shown here is derived from an EMBL/GenBank/DDBJ whole genome shotgun (WGS) entry which is preliminary data.</text>
</comment>
<keyword evidence="1" id="KW-0472">Membrane</keyword>
<reference evidence="2" key="1">
    <citation type="submission" date="2021-02" db="EMBL/GenBank/DDBJ databases">
        <authorList>
            <person name="Nowell W R."/>
        </authorList>
    </citation>
    <scope>NUCLEOTIDE SEQUENCE</scope>
</reference>
<name>A0A820Q428_9BILA</name>
<evidence type="ECO:0000313" key="3">
    <source>
        <dbReference type="Proteomes" id="UP000663868"/>
    </source>
</evidence>
<keyword evidence="1" id="KW-0812">Transmembrane</keyword>
<feature type="non-terminal residue" evidence="2">
    <location>
        <position position="124"/>
    </location>
</feature>
<dbReference type="EMBL" id="CAJOBB010026065">
    <property type="protein sequence ID" value="CAF4413126.1"/>
    <property type="molecule type" value="Genomic_DNA"/>
</dbReference>
<gene>
    <name evidence="2" type="ORF">KXQ929_LOCUS51717</name>
</gene>
<evidence type="ECO:0000313" key="2">
    <source>
        <dbReference type="EMBL" id="CAF4413126.1"/>
    </source>
</evidence>
<evidence type="ECO:0000256" key="1">
    <source>
        <dbReference type="SAM" id="Phobius"/>
    </source>
</evidence>